<protein>
    <recommendedName>
        <fullName evidence="6">BHLH domain-containing protein</fullName>
    </recommendedName>
</protein>
<dbReference type="PANTHER" id="PTHR46807:SF1">
    <property type="entry name" value="TRANSCRIPTION FACTOR PIF3"/>
    <property type="match status" value="1"/>
</dbReference>
<evidence type="ECO:0000256" key="5">
    <source>
        <dbReference type="SAM" id="MobiDB-lite"/>
    </source>
</evidence>
<dbReference type="GO" id="GO:0003700">
    <property type="term" value="F:DNA-binding transcription factor activity"/>
    <property type="evidence" value="ECO:0007669"/>
    <property type="project" value="InterPro"/>
</dbReference>
<dbReference type="Proteomes" id="UP000236630">
    <property type="component" value="Unassembled WGS sequence"/>
</dbReference>
<evidence type="ECO:0000259" key="6">
    <source>
        <dbReference type="PROSITE" id="PS50888"/>
    </source>
</evidence>
<feature type="domain" description="BHLH" evidence="6">
    <location>
        <begin position="78"/>
        <end position="127"/>
    </location>
</feature>
<organism evidence="7 8">
    <name type="scientific">Citrus unshiu</name>
    <name type="common">Satsuma mandarin</name>
    <name type="synonym">Citrus nobilis var. unshiu</name>
    <dbReference type="NCBI Taxonomy" id="55188"/>
    <lineage>
        <taxon>Eukaryota</taxon>
        <taxon>Viridiplantae</taxon>
        <taxon>Streptophyta</taxon>
        <taxon>Embryophyta</taxon>
        <taxon>Tracheophyta</taxon>
        <taxon>Spermatophyta</taxon>
        <taxon>Magnoliopsida</taxon>
        <taxon>eudicotyledons</taxon>
        <taxon>Gunneridae</taxon>
        <taxon>Pentapetalae</taxon>
        <taxon>rosids</taxon>
        <taxon>malvids</taxon>
        <taxon>Sapindales</taxon>
        <taxon>Rutaceae</taxon>
        <taxon>Aurantioideae</taxon>
        <taxon>Citrus</taxon>
    </lineage>
</organism>
<keyword evidence="8" id="KW-1185">Reference proteome</keyword>
<reference evidence="7 8" key="1">
    <citation type="journal article" date="2017" name="Front. Genet.">
        <title>Draft sequencing of the heterozygous diploid genome of Satsuma (Citrus unshiu Marc.) using a hybrid assembly approach.</title>
        <authorList>
            <person name="Shimizu T."/>
            <person name="Tanizawa Y."/>
            <person name="Mochizuki T."/>
            <person name="Nagasaki H."/>
            <person name="Yoshioka T."/>
            <person name="Toyoda A."/>
            <person name="Fujiyama A."/>
            <person name="Kaminuma E."/>
            <person name="Nakamura Y."/>
        </authorList>
    </citation>
    <scope>NUCLEOTIDE SEQUENCE [LARGE SCALE GENOMIC DNA]</scope>
    <source>
        <strain evidence="8">cv. Miyagawa wase</strain>
    </source>
</reference>
<evidence type="ECO:0000256" key="1">
    <source>
        <dbReference type="ARBA" id="ARBA00004123"/>
    </source>
</evidence>
<dbReference type="EMBL" id="BDQV01000039">
    <property type="protein sequence ID" value="GAY47610.1"/>
    <property type="molecule type" value="Genomic_DNA"/>
</dbReference>
<accession>A0A2H5P5F3</accession>
<dbReference type="InterPro" id="IPR036638">
    <property type="entry name" value="HLH_DNA-bd_sf"/>
</dbReference>
<dbReference type="AlphaFoldDB" id="A0A2H5P5F3"/>
<feature type="region of interest" description="Disordered" evidence="5">
    <location>
        <begin position="1"/>
        <end position="94"/>
    </location>
</feature>
<dbReference type="SMART" id="SM00353">
    <property type="entry name" value="HLH"/>
    <property type="match status" value="1"/>
</dbReference>
<evidence type="ECO:0000313" key="8">
    <source>
        <dbReference type="Proteomes" id="UP000236630"/>
    </source>
</evidence>
<gene>
    <name evidence="7" type="ORF">CUMW_105690</name>
</gene>
<dbReference type="GO" id="GO:0046983">
    <property type="term" value="F:protein dimerization activity"/>
    <property type="evidence" value="ECO:0007669"/>
    <property type="project" value="InterPro"/>
</dbReference>
<proteinExistence type="predicted"/>
<evidence type="ECO:0000256" key="4">
    <source>
        <dbReference type="ARBA" id="ARBA00023242"/>
    </source>
</evidence>
<dbReference type="PANTHER" id="PTHR46807">
    <property type="entry name" value="TRANSCRIPTION FACTOR PIF3"/>
    <property type="match status" value="1"/>
</dbReference>
<feature type="compositionally biased region" description="Basic and acidic residues" evidence="5">
    <location>
        <begin position="65"/>
        <end position="89"/>
    </location>
</feature>
<dbReference type="PROSITE" id="PS50888">
    <property type="entry name" value="BHLH"/>
    <property type="match status" value="1"/>
</dbReference>
<sequence>MNNQVPWNFSVASGDSEKGQSSGNENSFDFLESSASQLPTSWHQTSHSLDTDVDDFSDATEISEGMERKPDNRPKRTHSAEVHNQSERRRRDRINKRLKSLKELVPNCNKSDRASVLDDAVNYVKALRHQLEMMSAQGGAIFQSPFMSPSGHQSTEVPQISPNVPISPKLGMGSGIGTGMVDVLFSWSSRDIIGSLGQSASFISSRCRLATNACIQKSCSLSNANAMCSFTTLASIC</sequence>
<evidence type="ECO:0000256" key="2">
    <source>
        <dbReference type="ARBA" id="ARBA00023015"/>
    </source>
</evidence>
<evidence type="ECO:0000313" key="7">
    <source>
        <dbReference type="EMBL" id="GAY47610.1"/>
    </source>
</evidence>
<keyword evidence="3" id="KW-0804">Transcription</keyword>
<dbReference type="Gene3D" id="4.10.280.10">
    <property type="entry name" value="Helix-loop-helix DNA-binding domain"/>
    <property type="match status" value="1"/>
</dbReference>
<dbReference type="STRING" id="55188.A0A2H5P5F3"/>
<comment type="subcellular location">
    <subcellularLocation>
        <location evidence="1">Nucleus</location>
    </subcellularLocation>
</comment>
<dbReference type="InterPro" id="IPR011598">
    <property type="entry name" value="bHLH_dom"/>
</dbReference>
<comment type="caution">
    <text evidence="7">The sequence shown here is derived from an EMBL/GenBank/DDBJ whole genome shotgun (WGS) entry which is preliminary data.</text>
</comment>
<dbReference type="GO" id="GO:0010017">
    <property type="term" value="P:red or far-red light signaling pathway"/>
    <property type="evidence" value="ECO:0007669"/>
    <property type="project" value="UniProtKB-ARBA"/>
</dbReference>
<dbReference type="Pfam" id="PF00010">
    <property type="entry name" value="HLH"/>
    <property type="match status" value="1"/>
</dbReference>
<keyword evidence="4" id="KW-0539">Nucleus</keyword>
<keyword evidence="2" id="KW-0805">Transcription regulation</keyword>
<dbReference type="GO" id="GO:0005634">
    <property type="term" value="C:nucleus"/>
    <property type="evidence" value="ECO:0007669"/>
    <property type="project" value="UniProtKB-SubCell"/>
</dbReference>
<name>A0A2H5P5F3_CITUN</name>
<evidence type="ECO:0000256" key="3">
    <source>
        <dbReference type="ARBA" id="ARBA00023163"/>
    </source>
</evidence>
<feature type="compositionally biased region" description="Polar residues" evidence="5">
    <location>
        <begin position="1"/>
        <end position="48"/>
    </location>
</feature>
<dbReference type="SUPFAM" id="SSF47459">
    <property type="entry name" value="HLH, helix-loop-helix DNA-binding domain"/>
    <property type="match status" value="1"/>
</dbReference>
<dbReference type="InterPro" id="IPR044273">
    <property type="entry name" value="PIF3-like"/>
</dbReference>